<accession>A0A4P5PB52</accession>
<reference evidence="2" key="1">
    <citation type="submission" date="2019-02" db="EMBL/GenBank/DDBJ databases">
        <title>Draft genome sequence of Enterococcus sp. Gos25-1.</title>
        <authorList>
            <person name="Tanaka N."/>
            <person name="Shiwa Y."/>
            <person name="Fujita N."/>
        </authorList>
    </citation>
    <scope>NUCLEOTIDE SEQUENCE [LARGE SCALE GENOMIC DNA]</scope>
    <source>
        <strain evidence="2">Gos25-1</strain>
    </source>
</reference>
<proteinExistence type="predicted"/>
<comment type="caution">
    <text evidence="1">The sequence shown here is derived from an EMBL/GenBank/DDBJ whole genome shotgun (WGS) entry which is preliminary data.</text>
</comment>
<dbReference type="EMBL" id="BJCC01000010">
    <property type="protein sequence ID" value="GCF93511.1"/>
    <property type="molecule type" value="Genomic_DNA"/>
</dbReference>
<protein>
    <recommendedName>
        <fullName evidence="3">Oligosaccharide biosynthesis protein Alg14</fullName>
    </recommendedName>
</protein>
<evidence type="ECO:0000313" key="2">
    <source>
        <dbReference type="Proteomes" id="UP000290567"/>
    </source>
</evidence>
<dbReference type="OrthoDB" id="3251881at2"/>
<evidence type="ECO:0008006" key="3">
    <source>
        <dbReference type="Google" id="ProtNLM"/>
    </source>
</evidence>
<gene>
    <name evidence="1" type="ORF">NRIC_14020</name>
</gene>
<keyword evidence="2" id="KW-1185">Reference proteome</keyword>
<evidence type="ECO:0000313" key="1">
    <source>
        <dbReference type="EMBL" id="GCF93511.1"/>
    </source>
</evidence>
<dbReference type="Proteomes" id="UP000290567">
    <property type="component" value="Unassembled WGS sequence"/>
</dbReference>
<organism evidence="1 2">
    <name type="scientific">Enterococcus florum</name>
    <dbReference type="NCBI Taxonomy" id="2480627"/>
    <lineage>
        <taxon>Bacteria</taxon>
        <taxon>Bacillati</taxon>
        <taxon>Bacillota</taxon>
        <taxon>Bacilli</taxon>
        <taxon>Lactobacillales</taxon>
        <taxon>Enterococcaceae</taxon>
        <taxon>Enterococcus</taxon>
    </lineage>
</organism>
<sequence length="300" mass="35262">MNDHRILLVAKDRELYFFSSIVDLDVCSAHQLFDPAEHDLLRRLPFYELIIFLDYGFDPEMAEHIRPYTKAKIVLFFWNHFLDRHYRLLDAGLHSPAIDQIAHFDPLEARDLGLIHNSSFYSGNMRCPTPQKAYDIFFGAADNGRKQEAMALKQDFDKLALTTYYHILPARGNDQKGYLPYSEYVALMASATSILEIMRAGQFGVTLRTFESSFFRKKLLTENPMIAYYRLYKPENVFQLQQRSFEELPLFLETPFQPIDSEMLTFFEARNWAERFLIHDPQAFERYEYVPELMDQASAL</sequence>
<name>A0A4P5PB52_9ENTE</name>
<dbReference type="AlphaFoldDB" id="A0A4P5PB52"/>
<dbReference type="RefSeq" id="WP_146621964.1">
    <property type="nucleotide sequence ID" value="NZ_BJCC01000010.1"/>
</dbReference>